<evidence type="ECO:0000256" key="4">
    <source>
        <dbReference type="ARBA" id="ARBA00022729"/>
    </source>
</evidence>
<reference evidence="6 7" key="2">
    <citation type="submission" date="2019-01" db="EMBL/GenBank/DDBJ databases">
        <title>Motilimonas pumilus sp. nov., isolated from the gut of sea cucumber (Apostichopus japonicus).</title>
        <authorList>
            <person name="Wang F.-Q."/>
            <person name="Ren L.-H."/>
            <person name="Lin Y.-W."/>
            <person name="Sun G.-H."/>
            <person name="Du Z.-J."/>
            <person name="Zhao J.-X."/>
            <person name="Liu X.-J."/>
            <person name="Liu L.-J."/>
        </authorList>
    </citation>
    <scope>NUCLEOTIDE SEQUENCE [LARGE SCALE GENOMIC DNA]</scope>
    <source>
        <strain evidence="6 7">PLHSC7-2</strain>
    </source>
</reference>
<keyword evidence="3 5" id="KW-0762">Sugar transport</keyword>
<proteinExistence type="inferred from homology"/>
<dbReference type="InterPro" id="IPR006059">
    <property type="entry name" value="SBP"/>
</dbReference>
<comment type="similarity">
    <text evidence="1 5">Belongs to the bacterial solute-binding protein 1 family.</text>
</comment>
<evidence type="ECO:0000313" key="7">
    <source>
        <dbReference type="Proteomes" id="UP000283255"/>
    </source>
</evidence>
<gene>
    <name evidence="6" type="primary">malE</name>
    <name evidence="6" type="ORF">D1Z90_15190</name>
</gene>
<dbReference type="PRINTS" id="PR00181">
    <property type="entry name" value="MALTOSEBP"/>
</dbReference>
<dbReference type="InterPro" id="IPR006060">
    <property type="entry name" value="Maltose/Cyclodextrin-bd"/>
</dbReference>
<protein>
    <recommendedName>
        <fullName evidence="5">Maltodextrin-binding protein</fullName>
    </recommendedName>
</protein>
<dbReference type="Gene3D" id="3.40.190.10">
    <property type="entry name" value="Periplasmic binding protein-like II"/>
    <property type="match status" value="2"/>
</dbReference>
<keyword evidence="2 5" id="KW-0813">Transport</keyword>
<comment type="subcellular location">
    <subcellularLocation>
        <location evidence="5">Periplasm</location>
    </subcellularLocation>
</comment>
<evidence type="ECO:0000256" key="2">
    <source>
        <dbReference type="ARBA" id="ARBA00022448"/>
    </source>
</evidence>
<dbReference type="NCBIfam" id="NF007011">
    <property type="entry name" value="PRK09474.1"/>
    <property type="match status" value="1"/>
</dbReference>
<comment type="caution">
    <text evidence="6">The sequence shown here is derived from an EMBL/GenBank/DDBJ whole genome shotgun (WGS) entry which is preliminary data.</text>
</comment>
<evidence type="ECO:0000313" key="6">
    <source>
        <dbReference type="EMBL" id="RJG41978.1"/>
    </source>
</evidence>
<dbReference type="PANTHER" id="PTHR30061">
    <property type="entry name" value="MALTOSE-BINDING PERIPLASMIC PROTEIN"/>
    <property type="match status" value="1"/>
</dbReference>
<name>A0A418YBY8_9GAMM</name>
<organism evidence="6 7">
    <name type="scientific">Motilimonas pumila</name>
    <dbReference type="NCBI Taxonomy" id="2303987"/>
    <lineage>
        <taxon>Bacteria</taxon>
        <taxon>Pseudomonadati</taxon>
        <taxon>Pseudomonadota</taxon>
        <taxon>Gammaproteobacteria</taxon>
        <taxon>Alteromonadales</taxon>
        <taxon>Alteromonadales genera incertae sedis</taxon>
        <taxon>Motilimonas</taxon>
    </lineage>
</organism>
<dbReference type="AlphaFoldDB" id="A0A418YBY8"/>
<dbReference type="EMBL" id="QZCH01000022">
    <property type="protein sequence ID" value="RJG41978.1"/>
    <property type="molecule type" value="Genomic_DNA"/>
</dbReference>
<dbReference type="Pfam" id="PF01547">
    <property type="entry name" value="SBP_bac_1"/>
    <property type="match status" value="1"/>
</dbReference>
<accession>A0A418YBY8</accession>
<feature type="chain" id="PRO_5018814641" description="Maltodextrin-binding protein" evidence="5">
    <location>
        <begin position="34"/>
        <end position="401"/>
    </location>
</feature>
<evidence type="ECO:0000256" key="5">
    <source>
        <dbReference type="RuleBase" id="RU365005"/>
    </source>
</evidence>
<reference evidence="6 7" key="1">
    <citation type="submission" date="2018-09" db="EMBL/GenBank/DDBJ databases">
        <authorList>
            <person name="Wang F."/>
        </authorList>
    </citation>
    <scope>NUCLEOTIDE SEQUENCE [LARGE SCALE GENOMIC DNA]</scope>
    <source>
        <strain evidence="6 7">PLHSC7-2</strain>
    </source>
</reference>
<dbReference type="GO" id="GO:0015768">
    <property type="term" value="P:maltose transport"/>
    <property type="evidence" value="ECO:0007669"/>
    <property type="project" value="TreeGrafter"/>
</dbReference>
<keyword evidence="7" id="KW-1185">Reference proteome</keyword>
<dbReference type="GO" id="GO:0042956">
    <property type="term" value="P:maltodextrin transmembrane transport"/>
    <property type="evidence" value="ECO:0007669"/>
    <property type="project" value="TreeGrafter"/>
</dbReference>
<dbReference type="Proteomes" id="UP000283255">
    <property type="component" value="Unassembled WGS sequence"/>
</dbReference>
<dbReference type="PROSITE" id="PS51257">
    <property type="entry name" value="PROKAR_LIPOPROTEIN"/>
    <property type="match status" value="1"/>
</dbReference>
<dbReference type="GO" id="GO:0055052">
    <property type="term" value="C:ATP-binding cassette (ABC) transporter complex, substrate-binding subunit-containing"/>
    <property type="evidence" value="ECO:0007669"/>
    <property type="project" value="TreeGrafter"/>
</dbReference>
<feature type="signal peptide" evidence="5">
    <location>
        <begin position="1"/>
        <end position="33"/>
    </location>
</feature>
<sequence>MFAVPSKVKENVLVSLYRVLCCFALLLSCSLHAAPEKLLIWIEPSQARQGLEKVAARFSETFGMAVEVEAPPIAASKYPLFAANGNGPDIIIWSHDKIGTWARQGVIAPVPLSAKQQAQFVPLAVQAMTFSNQVYAYPLAIEVLSLAYNKNWVSQAPKTWRDIEQLQVKLAAEQVQSIRWHDTDSHYQFPFLAAFGAYSFARHHNQYDTSHSGIEAGNAHQGLDFLRDLYQSGWLVQGFGQHTIYNDFQQQRQAMILVNPTQWRQLQQLDFPVGLTTLPEIYGRPIRPWITVYAAMINRYSEQQDVAQYFIEQFLLTEPGLHALNSDVPLGVPAFIPYLNHIASHPWVQVSFNSLKHADLLPNVPKVGRLLAALTGVWQNLHSEVPSKELLKYADKMVEMP</sequence>
<evidence type="ECO:0000256" key="3">
    <source>
        <dbReference type="ARBA" id="ARBA00022597"/>
    </source>
</evidence>
<dbReference type="GO" id="GO:0015144">
    <property type="term" value="F:carbohydrate transmembrane transporter activity"/>
    <property type="evidence" value="ECO:0007669"/>
    <property type="project" value="InterPro"/>
</dbReference>
<keyword evidence="5" id="KW-0574">Periplasm</keyword>
<dbReference type="GO" id="GO:0042597">
    <property type="term" value="C:periplasmic space"/>
    <property type="evidence" value="ECO:0007669"/>
    <property type="project" value="UniProtKB-SubCell"/>
</dbReference>
<dbReference type="SUPFAM" id="SSF53850">
    <property type="entry name" value="Periplasmic binding protein-like II"/>
    <property type="match status" value="1"/>
</dbReference>
<dbReference type="GO" id="GO:1901982">
    <property type="term" value="F:maltose binding"/>
    <property type="evidence" value="ECO:0007669"/>
    <property type="project" value="TreeGrafter"/>
</dbReference>
<dbReference type="PANTHER" id="PTHR30061:SF50">
    <property type="entry name" value="MALTOSE_MALTODEXTRIN-BINDING PERIPLASMIC PROTEIN"/>
    <property type="match status" value="1"/>
</dbReference>
<evidence type="ECO:0000256" key="1">
    <source>
        <dbReference type="ARBA" id="ARBA00008520"/>
    </source>
</evidence>
<keyword evidence="4 5" id="KW-0732">Signal</keyword>
<comment type="function">
    <text evidence="5">Part of the ABC transporter complex MalEFGK involved in maltose/maltodextrin import. Binds maltose and higher maltodextrins.</text>
</comment>